<comment type="caution">
    <text evidence="11">The sequence shown here is derived from an EMBL/GenBank/DDBJ whole genome shotgun (WGS) entry which is preliminary data.</text>
</comment>
<dbReference type="GO" id="GO:0005886">
    <property type="term" value="C:plasma membrane"/>
    <property type="evidence" value="ECO:0007669"/>
    <property type="project" value="TreeGrafter"/>
</dbReference>
<evidence type="ECO:0000313" key="11">
    <source>
        <dbReference type="EMBL" id="GAO50055.1"/>
    </source>
</evidence>
<dbReference type="CDD" id="cd14966">
    <property type="entry name" value="7tmD_STE3"/>
    <property type="match status" value="1"/>
</dbReference>
<evidence type="ECO:0000256" key="1">
    <source>
        <dbReference type="ARBA" id="ARBA00004141"/>
    </source>
</evidence>
<keyword evidence="7 10" id="KW-0472">Membrane</keyword>
<dbReference type="STRING" id="698492.A0A0E9NKW7"/>
<evidence type="ECO:0000313" key="12">
    <source>
        <dbReference type="Proteomes" id="UP000033140"/>
    </source>
</evidence>
<keyword evidence="8" id="KW-0675">Receptor</keyword>
<reference evidence="11 12" key="3">
    <citation type="journal article" date="2015" name="Genome Announc.">
        <title>Draft Genome Sequence of the Archiascomycetous Yeast Saitoella complicata.</title>
        <authorList>
            <person name="Yamauchi K."/>
            <person name="Kondo S."/>
            <person name="Hamamoto M."/>
            <person name="Takahashi Y."/>
            <person name="Ogura Y."/>
            <person name="Hayashi T."/>
            <person name="Nishida H."/>
        </authorList>
    </citation>
    <scope>NUCLEOTIDE SEQUENCE [LARGE SCALE GENOMIC DNA]</scope>
    <source>
        <strain evidence="11 12">NRRL Y-17804</strain>
    </source>
</reference>
<evidence type="ECO:0000256" key="6">
    <source>
        <dbReference type="ARBA" id="ARBA00023040"/>
    </source>
</evidence>
<evidence type="ECO:0000256" key="3">
    <source>
        <dbReference type="ARBA" id="ARBA00022507"/>
    </source>
</evidence>
<feature type="transmembrane region" description="Helical" evidence="10">
    <location>
        <begin position="118"/>
        <end position="135"/>
    </location>
</feature>
<name>A0A0E9NKW7_SAICN</name>
<dbReference type="PANTHER" id="PTHR28097:SF1">
    <property type="entry name" value="PHEROMONE A FACTOR RECEPTOR"/>
    <property type="match status" value="1"/>
</dbReference>
<comment type="subcellular location">
    <subcellularLocation>
        <location evidence="1">Membrane</location>
        <topology evidence="1">Multi-pass membrane protein</topology>
    </subcellularLocation>
</comment>
<dbReference type="GO" id="GO:0004933">
    <property type="term" value="F:mating-type a-factor pheromone receptor activity"/>
    <property type="evidence" value="ECO:0007669"/>
    <property type="project" value="InterPro"/>
</dbReference>
<feature type="transmembrane region" description="Helical" evidence="10">
    <location>
        <begin position="7"/>
        <end position="25"/>
    </location>
</feature>
<comment type="similarity">
    <text evidence="2">Belongs to the G-protein coupled receptor 4 family.</text>
</comment>
<evidence type="ECO:0000256" key="7">
    <source>
        <dbReference type="ARBA" id="ARBA00023136"/>
    </source>
</evidence>
<dbReference type="Pfam" id="PF02076">
    <property type="entry name" value="STE3"/>
    <property type="match status" value="1"/>
</dbReference>
<dbReference type="InterPro" id="IPR001499">
    <property type="entry name" value="GPCR_STE3"/>
</dbReference>
<dbReference type="GO" id="GO:0000750">
    <property type="term" value="P:pheromone-dependent signal transduction involved in conjugation with cellular fusion"/>
    <property type="evidence" value="ECO:0007669"/>
    <property type="project" value="TreeGrafter"/>
</dbReference>
<keyword evidence="4 10" id="KW-0812">Transmembrane</keyword>
<accession>A0A0E9NKW7</accession>
<keyword evidence="9" id="KW-0807">Transducer</keyword>
<sequence length="446" mass="50371">MGANAAFSVLTGLGIVCAITPAAWHWKNRNIPALCLIFWVTLSNIIYFVNSLIWHGNIWAEWNGKVWCDIVVKVFTGNDVGTTGAAVAIERYLARVMDPNTPARLTSAQQKRYMWEDITLSFGMPIILMATHYIYQPNRYVLIQYQGCAASADPSWPTIPLRYIWNPIFAFMGAFYACIVLYRYYKRRRDFGTILRNSGTGLTTARFVRLILFSSLYIAAFLPLSLYVFIQNVRRPLLSYSWEAVHEGWNTYTRISGNVADAGTVQKWIPPTAAILLFLVFGLGTDAMNMYRDWLIAAVKAVGLNRFFPELMRSAKRLGSTVMMSMTDSRGGADADEKERDLSKMRKYGQGDVEVRIDPVETFESDSTHVSRTPPMDMKQSYFEQVDSIHPHDSPLAAERTGTVTNSVYAEERRPSDFDFAEAGGIRVKHIALLVYPHLAFPIISG</sequence>
<evidence type="ECO:0000256" key="8">
    <source>
        <dbReference type="ARBA" id="ARBA00023170"/>
    </source>
</evidence>
<dbReference type="PRINTS" id="PR00900">
    <property type="entry name" value="PHEROMONEAR"/>
</dbReference>
<evidence type="ECO:0000256" key="2">
    <source>
        <dbReference type="ARBA" id="ARBA00011085"/>
    </source>
</evidence>
<dbReference type="InterPro" id="IPR001546">
    <property type="entry name" value="GPCR_Pheromne_A_rcpt"/>
</dbReference>
<protein>
    <submittedName>
        <fullName evidence="11">Uncharacterized protein</fullName>
    </submittedName>
</protein>
<dbReference type="PANTHER" id="PTHR28097">
    <property type="entry name" value="PHEROMONE A FACTOR RECEPTOR"/>
    <property type="match status" value="1"/>
</dbReference>
<keyword evidence="5 10" id="KW-1133">Transmembrane helix</keyword>
<keyword evidence="12" id="KW-1185">Reference proteome</keyword>
<feature type="transmembrane region" description="Helical" evidence="10">
    <location>
        <begin position="268"/>
        <end position="285"/>
    </location>
</feature>
<evidence type="ECO:0000256" key="9">
    <source>
        <dbReference type="ARBA" id="ARBA00023224"/>
    </source>
</evidence>
<feature type="transmembrane region" description="Helical" evidence="10">
    <location>
        <begin position="31"/>
        <end position="49"/>
    </location>
</feature>
<gene>
    <name evidence="11" type="ORF">G7K_4190-t1</name>
</gene>
<dbReference type="EMBL" id="BACD03000029">
    <property type="protein sequence ID" value="GAO50055.1"/>
    <property type="molecule type" value="Genomic_DNA"/>
</dbReference>
<keyword evidence="3" id="KW-0589">Pheromone response</keyword>
<dbReference type="OMA" id="IPPLIWH"/>
<dbReference type="Proteomes" id="UP000033140">
    <property type="component" value="Unassembled WGS sequence"/>
</dbReference>
<evidence type="ECO:0000256" key="4">
    <source>
        <dbReference type="ARBA" id="ARBA00022692"/>
    </source>
</evidence>
<evidence type="ECO:0000256" key="5">
    <source>
        <dbReference type="ARBA" id="ARBA00022989"/>
    </source>
</evidence>
<dbReference type="PRINTS" id="PR00899">
    <property type="entry name" value="GPCRSTE3"/>
</dbReference>
<dbReference type="AlphaFoldDB" id="A0A0E9NKW7"/>
<feature type="transmembrane region" description="Helical" evidence="10">
    <location>
        <begin position="206"/>
        <end position="230"/>
    </location>
</feature>
<evidence type="ECO:0000256" key="10">
    <source>
        <dbReference type="SAM" id="Phobius"/>
    </source>
</evidence>
<reference evidence="11 12" key="1">
    <citation type="journal article" date="2011" name="J. Gen. Appl. Microbiol.">
        <title>Draft genome sequencing of the enigmatic yeast Saitoella complicata.</title>
        <authorList>
            <person name="Nishida H."/>
            <person name="Hamamoto M."/>
            <person name="Sugiyama J."/>
        </authorList>
    </citation>
    <scope>NUCLEOTIDE SEQUENCE [LARGE SCALE GENOMIC DNA]</scope>
    <source>
        <strain evidence="11 12">NRRL Y-17804</strain>
    </source>
</reference>
<organism evidence="11 12">
    <name type="scientific">Saitoella complicata (strain BCRC 22490 / CBS 7301 / JCM 7358 / NBRC 10748 / NRRL Y-17804)</name>
    <dbReference type="NCBI Taxonomy" id="698492"/>
    <lineage>
        <taxon>Eukaryota</taxon>
        <taxon>Fungi</taxon>
        <taxon>Dikarya</taxon>
        <taxon>Ascomycota</taxon>
        <taxon>Taphrinomycotina</taxon>
        <taxon>Taphrinomycotina incertae sedis</taxon>
        <taxon>Saitoella</taxon>
    </lineage>
</organism>
<keyword evidence="6" id="KW-0297">G-protein coupled receptor</keyword>
<reference evidence="11 12" key="2">
    <citation type="journal article" date="2014" name="J. Gen. Appl. Microbiol.">
        <title>The early diverging ascomycetous budding yeast Saitoella complicata has three histone deacetylases belonging to the Clr6, Hos2, and Rpd3 lineages.</title>
        <authorList>
            <person name="Nishida H."/>
            <person name="Matsumoto T."/>
            <person name="Kondo S."/>
            <person name="Hamamoto M."/>
            <person name="Yoshikawa H."/>
        </authorList>
    </citation>
    <scope>NUCLEOTIDE SEQUENCE [LARGE SCALE GENOMIC DNA]</scope>
    <source>
        <strain evidence="11 12">NRRL Y-17804</strain>
    </source>
</reference>
<feature type="transmembrane region" description="Helical" evidence="10">
    <location>
        <begin position="163"/>
        <end position="185"/>
    </location>
</feature>
<proteinExistence type="inferred from homology"/>